<evidence type="ECO:0000256" key="1">
    <source>
        <dbReference type="SAM" id="MobiDB-lite"/>
    </source>
</evidence>
<proteinExistence type="predicted"/>
<dbReference type="InterPro" id="IPR034751">
    <property type="entry name" value="Yippee"/>
</dbReference>
<comment type="caution">
    <text evidence="3">The sequence shown here is derived from an EMBL/GenBank/DDBJ whole genome shotgun (WGS) entry which is preliminary data.</text>
</comment>
<protein>
    <recommendedName>
        <fullName evidence="2">Yippee domain-containing protein</fullName>
    </recommendedName>
</protein>
<evidence type="ECO:0000313" key="3">
    <source>
        <dbReference type="EMBL" id="KAL3518235.1"/>
    </source>
</evidence>
<evidence type="ECO:0000259" key="2">
    <source>
        <dbReference type="PROSITE" id="PS51792"/>
    </source>
</evidence>
<feature type="domain" description="Yippee" evidence="2">
    <location>
        <begin position="1"/>
        <end position="65"/>
    </location>
</feature>
<evidence type="ECO:0000313" key="4">
    <source>
        <dbReference type="Proteomes" id="UP001630127"/>
    </source>
</evidence>
<keyword evidence="4" id="KW-1185">Reference proteome</keyword>
<accession>A0ABD2ZJ22</accession>
<dbReference type="Proteomes" id="UP001630127">
    <property type="component" value="Unassembled WGS sequence"/>
</dbReference>
<feature type="compositionally biased region" description="Polar residues" evidence="1">
    <location>
        <begin position="122"/>
        <end position="144"/>
    </location>
</feature>
<dbReference type="EMBL" id="JBJUIK010000009">
    <property type="protein sequence ID" value="KAL3518235.1"/>
    <property type="molecule type" value="Genomic_DNA"/>
</dbReference>
<feature type="region of interest" description="Disordered" evidence="1">
    <location>
        <begin position="70"/>
        <end position="144"/>
    </location>
</feature>
<dbReference type="PROSITE" id="PS51792">
    <property type="entry name" value="YIPPEE"/>
    <property type="match status" value="1"/>
</dbReference>
<sequence>MCSINVIQPDTFRLLNLHTVQDVHCASCNQLLGWRYIQLSGAPCGTEAVYLGQVELQMSKLDEYRMEQINGKTQGVLVPSQDSTPPPPPLPLHDDHPEADDYHDYDPDNYIVEEPPKEQEKSNQVIQQDGSERGFSTTPTEQKK</sequence>
<feature type="compositionally biased region" description="Basic and acidic residues" evidence="1">
    <location>
        <begin position="92"/>
        <end position="106"/>
    </location>
</feature>
<name>A0ABD2ZJ22_9GENT</name>
<dbReference type="AlphaFoldDB" id="A0ABD2ZJ22"/>
<gene>
    <name evidence="3" type="ORF">ACH5RR_020824</name>
</gene>
<organism evidence="3 4">
    <name type="scientific">Cinchona calisaya</name>
    <dbReference type="NCBI Taxonomy" id="153742"/>
    <lineage>
        <taxon>Eukaryota</taxon>
        <taxon>Viridiplantae</taxon>
        <taxon>Streptophyta</taxon>
        <taxon>Embryophyta</taxon>
        <taxon>Tracheophyta</taxon>
        <taxon>Spermatophyta</taxon>
        <taxon>Magnoliopsida</taxon>
        <taxon>eudicotyledons</taxon>
        <taxon>Gunneridae</taxon>
        <taxon>Pentapetalae</taxon>
        <taxon>asterids</taxon>
        <taxon>lamiids</taxon>
        <taxon>Gentianales</taxon>
        <taxon>Rubiaceae</taxon>
        <taxon>Cinchonoideae</taxon>
        <taxon>Cinchoneae</taxon>
        <taxon>Cinchona</taxon>
    </lineage>
</organism>
<reference evidence="3 4" key="1">
    <citation type="submission" date="2024-11" db="EMBL/GenBank/DDBJ databases">
        <title>A near-complete genome assembly of Cinchona calisaya.</title>
        <authorList>
            <person name="Lian D.C."/>
            <person name="Zhao X.W."/>
            <person name="Wei L."/>
        </authorList>
    </citation>
    <scope>NUCLEOTIDE SEQUENCE [LARGE SCALE GENOMIC DNA]</scope>
    <source>
        <tissue evidence="3">Nenye</tissue>
    </source>
</reference>